<dbReference type="WBParaSite" id="SSLN_0001475701-mRNA-1">
    <property type="protein sequence ID" value="SSLN_0001475701-mRNA-1"/>
    <property type="gene ID" value="SSLN_0001475701"/>
</dbReference>
<organism evidence="4">
    <name type="scientific">Schistocephalus solidus</name>
    <name type="common">Tapeworm</name>
    <dbReference type="NCBI Taxonomy" id="70667"/>
    <lineage>
        <taxon>Eukaryota</taxon>
        <taxon>Metazoa</taxon>
        <taxon>Spiralia</taxon>
        <taxon>Lophotrochozoa</taxon>
        <taxon>Platyhelminthes</taxon>
        <taxon>Cestoda</taxon>
        <taxon>Eucestoda</taxon>
        <taxon>Diphyllobothriidea</taxon>
        <taxon>Diphyllobothriidae</taxon>
        <taxon>Schistocephalus</taxon>
    </lineage>
</organism>
<proteinExistence type="predicted"/>
<evidence type="ECO:0000256" key="1">
    <source>
        <dbReference type="SAM" id="MobiDB-lite"/>
    </source>
</evidence>
<sequence length="281" mass="30009">MNLLGCESHPDISPNDDRYTLKIFVPMSRVALPLSTALTANDPEELDFAGRLKRRASLLSLTSLGGIGAVCGRVVSRVSGLLSEVILRLPDEGAYIDWSSAVRLAGSLSAVAPKTSLTPETVRRLYEAEKKATSDLLQLLSPGPGSNTLMSVGSDTMDATMKEASSWLQSHLAEILPLRISGEDAKSAPLQDSPGASALLNHPQGKDDGVMSQRLHRVATEQVCQAVLRSSEDEVNCAAYKALGDNNVIVSLEAWSTVMFLKAALYATKYTDYSIPGASFA</sequence>
<accession>A0A183TCM1</accession>
<dbReference type="STRING" id="70667.A0A183TCM1"/>
<evidence type="ECO:0000313" key="4">
    <source>
        <dbReference type="WBParaSite" id="SSLN_0001475701-mRNA-1"/>
    </source>
</evidence>
<protein>
    <submittedName>
        <fullName evidence="4">Rubis-subs-bind domain-containing protein</fullName>
    </submittedName>
</protein>
<dbReference type="Gene3D" id="2.30.29.30">
    <property type="entry name" value="Pleckstrin-homology domain (PH domain)/Phosphotyrosine-binding domain (PTB)"/>
    <property type="match status" value="1"/>
</dbReference>
<dbReference type="Proteomes" id="UP000275846">
    <property type="component" value="Unassembled WGS sequence"/>
</dbReference>
<dbReference type="AlphaFoldDB" id="A0A183TCM1"/>
<dbReference type="InterPro" id="IPR011993">
    <property type="entry name" value="PH-like_dom_sf"/>
</dbReference>
<keyword evidence="3" id="KW-1185">Reference proteome</keyword>
<gene>
    <name evidence="2" type="ORF">SSLN_LOCUS14219</name>
</gene>
<dbReference type="EMBL" id="UYSU01038749">
    <property type="protein sequence ID" value="VDM00605.1"/>
    <property type="molecule type" value="Genomic_DNA"/>
</dbReference>
<evidence type="ECO:0000313" key="2">
    <source>
        <dbReference type="EMBL" id="VDM00605.1"/>
    </source>
</evidence>
<dbReference type="OrthoDB" id="10057618at2759"/>
<feature type="region of interest" description="Disordered" evidence="1">
    <location>
        <begin position="185"/>
        <end position="206"/>
    </location>
</feature>
<reference evidence="2 3" key="2">
    <citation type="submission" date="2018-11" db="EMBL/GenBank/DDBJ databases">
        <authorList>
            <consortium name="Pathogen Informatics"/>
        </authorList>
    </citation>
    <scope>NUCLEOTIDE SEQUENCE [LARGE SCALE GENOMIC DNA]</scope>
    <source>
        <strain evidence="2 3">NST_G2</strain>
    </source>
</reference>
<reference evidence="4" key="1">
    <citation type="submission" date="2016-06" db="UniProtKB">
        <authorList>
            <consortium name="WormBaseParasite"/>
        </authorList>
    </citation>
    <scope>IDENTIFICATION</scope>
</reference>
<evidence type="ECO:0000313" key="3">
    <source>
        <dbReference type="Proteomes" id="UP000275846"/>
    </source>
</evidence>
<name>A0A183TCM1_SCHSO</name>